<keyword evidence="10" id="KW-1185">Reference proteome</keyword>
<dbReference type="GO" id="GO:0005886">
    <property type="term" value="C:plasma membrane"/>
    <property type="evidence" value="ECO:0007669"/>
    <property type="project" value="UniProtKB-SubCell"/>
</dbReference>
<name>A0A6L7G3B2_9RHOB</name>
<dbReference type="GO" id="GO:0051301">
    <property type="term" value="P:cell division"/>
    <property type="evidence" value="ECO:0007669"/>
    <property type="project" value="InterPro"/>
</dbReference>
<comment type="caution">
    <text evidence="9">The sequence shown here is derived from an EMBL/GenBank/DDBJ whole genome shotgun (WGS) entry which is preliminary data.</text>
</comment>
<dbReference type="Proteomes" id="UP000477911">
    <property type="component" value="Unassembled WGS sequence"/>
</dbReference>
<dbReference type="Pfam" id="PF02687">
    <property type="entry name" value="FtsX"/>
    <property type="match status" value="1"/>
</dbReference>
<dbReference type="InterPro" id="IPR003838">
    <property type="entry name" value="ABC3_permease_C"/>
</dbReference>
<evidence type="ECO:0000256" key="7">
    <source>
        <dbReference type="SAM" id="SignalP"/>
    </source>
</evidence>
<comment type="subcellular location">
    <subcellularLocation>
        <location evidence="1">Cell membrane</location>
        <topology evidence="1">Multi-pass membrane protein</topology>
    </subcellularLocation>
</comment>
<keyword evidence="4 6" id="KW-1133">Transmembrane helix</keyword>
<proteinExistence type="predicted"/>
<feature type="chain" id="PRO_5026977425" evidence="7">
    <location>
        <begin position="20"/>
        <end position="262"/>
    </location>
</feature>
<evidence type="ECO:0000313" key="9">
    <source>
        <dbReference type="EMBL" id="MXN18182.1"/>
    </source>
</evidence>
<dbReference type="InterPro" id="IPR004513">
    <property type="entry name" value="FtsX"/>
</dbReference>
<keyword evidence="5 6" id="KW-0472">Membrane</keyword>
<accession>A0A6L7G3B2</accession>
<feature type="transmembrane region" description="Helical" evidence="6">
    <location>
        <begin position="139"/>
        <end position="159"/>
    </location>
</feature>
<feature type="signal peptide" evidence="7">
    <location>
        <begin position="1"/>
        <end position="19"/>
    </location>
</feature>
<evidence type="ECO:0000256" key="6">
    <source>
        <dbReference type="SAM" id="Phobius"/>
    </source>
</evidence>
<feature type="domain" description="ABC3 transporter permease C-terminal" evidence="8">
    <location>
        <begin position="144"/>
        <end position="256"/>
    </location>
</feature>
<evidence type="ECO:0000259" key="8">
    <source>
        <dbReference type="Pfam" id="PF02687"/>
    </source>
</evidence>
<dbReference type="EMBL" id="WUMU01000007">
    <property type="protein sequence ID" value="MXN18182.1"/>
    <property type="molecule type" value="Genomic_DNA"/>
</dbReference>
<evidence type="ECO:0000256" key="1">
    <source>
        <dbReference type="ARBA" id="ARBA00004651"/>
    </source>
</evidence>
<evidence type="ECO:0000256" key="3">
    <source>
        <dbReference type="ARBA" id="ARBA00022692"/>
    </source>
</evidence>
<feature type="transmembrane region" description="Helical" evidence="6">
    <location>
        <begin position="191"/>
        <end position="212"/>
    </location>
</feature>
<keyword evidence="7" id="KW-0732">Signal</keyword>
<dbReference type="PANTHER" id="PTHR47755">
    <property type="entry name" value="CELL DIVISION PROTEIN FTSX"/>
    <property type="match status" value="1"/>
</dbReference>
<evidence type="ECO:0000256" key="5">
    <source>
        <dbReference type="ARBA" id="ARBA00023136"/>
    </source>
</evidence>
<feature type="transmembrane region" description="Helical" evidence="6">
    <location>
        <begin position="232"/>
        <end position="250"/>
    </location>
</feature>
<gene>
    <name evidence="9" type="ORF">GR170_10070</name>
</gene>
<protein>
    <submittedName>
        <fullName evidence="9">FtsX-like permease family protein</fullName>
    </submittedName>
</protein>
<keyword evidence="3 6" id="KW-0812">Transmembrane</keyword>
<dbReference type="AlphaFoldDB" id="A0A6L7G3B2"/>
<evidence type="ECO:0000256" key="4">
    <source>
        <dbReference type="ARBA" id="ARBA00022989"/>
    </source>
</evidence>
<dbReference type="GO" id="GO:0032153">
    <property type="term" value="C:cell division site"/>
    <property type="evidence" value="ECO:0007669"/>
    <property type="project" value="TreeGrafter"/>
</dbReference>
<sequence>MAFLAVFALALSLAAGRMASEWGGALARSSTLRISAPAEQMDAQTTAAMTLLKTTPGVASARVLGDAEEQKLLTPWLGPDLPLDQLPLPRLIEIIEAGKGFDAAGLRLRLAGEVPGAVLDDHTRWRRPLIRAATRLRELGALSLLLIAGVTGAILTLAAHSALSANAQVIEVLRLVGARDEFIARAFVRRFTFRTLTGAGIGMVAGLGAIWLLPDEAEGAFLSGLGLQGWQWLLPFLIPILAAVVAFWATRAAARRILRRLA</sequence>
<evidence type="ECO:0000313" key="10">
    <source>
        <dbReference type="Proteomes" id="UP000477911"/>
    </source>
</evidence>
<dbReference type="PANTHER" id="PTHR47755:SF1">
    <property type="entry name" value="CELL DIVISION PROTEIN FTSX"/>
    <property type="match status" value="1"/>
</dbReference>
<reference evidence="9 10" key="1">
    <citation type="submission" date="2019-12" db="EMBL/GenBank/DDBJ databases">
        <authorList>
            <person name="Li M."/>
        </authorList>
    </citation>
    <scope>NUCLEOTIDE SEQUENCE [LARGE SCALE GENOMIC DNA]</scope>
    <source>
        <strain evidence="9 10">GBMRC 2024</strain>
    </source>
</reference>
<organism evidence="9 10">
    <name type="scientific">Pseudooceanicola albus</name>
    <dbReference type="NCBI Taxonomy" id="2692189"/>
    <lineage>
        <taxon>Bacteria</taxon>
        <taxon>Pseudomonadati</taxon>
        <taxon>Pseudomonadota</taxon>
        <taxon>Alphaproteobacteria</taxon>
        <taxon>Rhodobacterales</taxon>
        <taxon>Paracoccaceae</taxon>
        <taxon>Pseudooceanicola</taxon>
    </lineage>
</organism>
<keyword evidence="2" id="KW-1003">Cell membrane</keyword>
<evidence type="ECO:0000256" key="2">
    <source>
        <dbReference type="ARBA" id="ARBA00022475"/>
    </source>
</evidence>